<dbReference type="PANTHER" id="PTHR12304:SF4">
    <property type="entry name" value="URIDINE NUCLEOSIDASE"/>
    <property type="match status" value="1"/>
</dbReference>
<dbReference type="GO" id="GO:0008477">
    <property type="term" value="F:purine nucleosidase activity"/>
    <property type="evidence" value="ECO:0007669"/>
    <property type="project" value="TreeGrafter"/>
</dbReference>
<dbReference type="Proteomes" id="UP000253083">
    <property type="component" value="Unassembled WGS sequence"/>
</dbReference>
<reference evidence="4 5" key="1">
    <citation type="submission" date="2018-06" db="EMBL/GenBank/DDBJ databases">
        <title>Genomic Encyclopedia of Type Strains, Phase IV (KMG-IV): sequencing the most valuable type-strain genomes for metagenomic binning, comparative biology and taxonomic classification.</title>
        <authorList>
            <person name="Goeker M."/>
        </authorList>
    </citation>
    <scope>NUCLEOTIDE SEQUENCE [LARGE SCALE GENOMIC DNA]</scope>
    <source>
        <strain evidence="4 5">DSM 24032</strain>
    </source>
</reference>
<dbReference type="AlphaFoldDB" id="A0A395JQL9"/>
<evidence type="ECO:0000256" key="2">
    <source>
        <dbReference type="ARBA" id="ARBA00023295"/>
    </source>
</evidence>
<comment type="caution">
    <text evidence="4">The sequence shown here is derived from an EMBL/GenBank/DDBJ whole genome shotgun (WGS) entry which is preliminary data.</text>
</comment>
<evidence type="ECO:0000313" key="4">
    <source>
        <dbReference type="EMBL" id="RBP52855.1"/>
    </source>
</evidence>
<evidence type="ECO:0000256" key="1">
    <source>
        <dbReference type="ARBA" id="ARBA00022801"/>
    </source>
</evidence>
<dbReference type="InterPro" id="IPR001910">
    <property type="entry name" value="Inosine/uridine_hydrolase_dom"/>
</dbReference>
<dbReference type="RefSeq" id="WP_113952470.1">
    <property type="nucleotide sequence ID" value="NZ_QNRT01000001.1"/>
</dbReference>
<accession>A0A395JQL9</accession>
<dbReference type="InterPro" id="IPR023186">
    <property type="entry name" value="IUNH"/>
</dbReference>
<dbReference type="SUPFAM" id="SSF53590">
    <property type="entry name" value="Nucleoside hydrolase"/>
    <property type="match status" value="1"/>
</dbReference>
<keyword evidence="1 4" id="KW-0378">Hydrolase</keyword>
<evidence type="ECO:0000259" key="3">
    <source>
        <dbReference type="Pfam" id="PF01156"/>
    </source>
</evidence>
<dbReference type="Pfam" id="PF01156">
    <property type="entry name" value="IU_nuc_hydro"/>
    <property type="match status" value="1"/>
</dbReference>
<proteinExistence type="predicted"/>
<protein>
    <submittedName>
        <fullName evidence="4">Inosine-uridine nucleoside N-ribohydrolase</fullName>
    </submittedName>
</protein>
<dbReference type="InParanoid" id="A0A395JQL9"/>
<keyword evidence="2" id="KW-0326">Glycosidase</keyword>
<dbReference type="EMBL" id="QNRT01000001">
    <property type="protein sequence ID" value="RBP52855.1"/>
    <property type="molecule type" value="Genomic_DNA"/>
</dbReference>
<dbReference type="GO" id="GO:0006152">
    <property type="term" value="P:purine nucleoside catabolic process"/>
    <property type="evidence" value="ECO:0007669"/>
    <property type="project" value="TreeGrafter"/>
</dbReference>
<dbReference type="FunCoup" id="A0A395JQL9">
    <property type="interactions" value="468"/>
</dbReference>
<gene>
    <name evidence="4" type="ORF">DFR28_101239</name>
</gene>
<dbReference type="Gene3D" id="3.90.245.10">
    <property type="entry name" value="Ribonucleoside hydrolase-like"/>
    <property type="match status" value="1"/>
</dbReference>
<dbReference type="GO" id="GO:0005829">
    <property type="term" value="C:cytosol"/>
    <property type="evidence" value="ECO:0007669"/>
    <property type="project" value="TreeGrafter"/>
</dbReference>
<dbReference type="CDD" id="cd02650">
    <property type="entry name" value="nuc_hydro_CaPnhB"/>
    <property type="match status" value="1"/>
</dbReference>
<sequence>MPKIILDTDPGIDDAQAIAFAIAHPDIELLALTTVFGNASVALTTRNALSILSVFGRPDIPVSAGAEVPLEMAPFPAPDFVHGADGIGNIDLPEPSTKALNETAAQTIVRLARAHPSEITLVAIGPLTNIAQAVTLDPELPSLLKELVVMGGTVHQAGNVTPLAEANFINDPHAADIVCAHDWPLSIIGLDVTLQTVLRDHDLATIRESSGKAGQFLWDSSRFYIDFYASRLERAGDLDRACAMHDASALVYTVEPSAFGFISGPARVIHDGVALGQLTIDTQREPYLLPYWSDLPDCRAAIEVDADRVQSLFIETLINFPFS</sequence>
<feature type="domain" description="Inosine/uridine-preferring nucleoside hydrolase" evidence="3">
    <location>
        <begin position="4"/>
        <end position="310"/>
    </location>
</feature>
<dbReference type="OrthoDB" id="9797882at2"/>
<organism evidence="4 5">
    <name type="scientific">Arenicella xantha</name>
    <dbReference type="NCBI Taxonomy" id="644221"/>
    <lineage>
        <taxon>Bacteria</taxon>
        <taxon>Pseudomonadati</taxon>
        <taxon>Pseudomonadota</taxon>
        <taxon>Gammaproteobacteria</taxon>
        <taxon>Arenicellales</taxon>
        <taxon>Arenicellaceae</taxon>
        <taxon>Arenicella</taxon>
    </lineage>
</organism>
<dbReference type="PANTHER" id="PTHR12304">
    <property type="entry name" value="INOSINE-URIDINE PREFERRING NUCLEOSIDE HYDROLASE"/>
    <property type="match status" value="1"/>
</dbReference>
<dbReference type="InterPro" id="IPR036452">
    <property type="entry name" value="Ribo_hydro-like"/>
</dbReference>
<name>A0A395JQL9_9GAMM</name>
<evidence type="ECO:0000313" key="5">
    <source>
        <dbReference type="Proteomes" id="UP000253083"/>
    </source>
</evidence>
<keyword evidence="5" id="KW-1185">Reference proteome</keyword>